<dbReference type="Proteomes" id="UP000317881">
    <property type="component" value="Unassembled WGS sequence"/>
</dbReference>
<dbReference type="EMBL" id="BJND01000017">
    <property type="protein sequence ID" value="GEC04738.1"/>
    <property type="molecule type" value="Genomic_DNA"/>
</dbReference>
<protein>
    <recommendedName>
        <fullName evidence="3">Transcriptional regulator</fullName>
    </recommendedName>
</protein>
<evidence type="ECO:0000313" key="2">
    <source>
        <dbReference type="Proteomes" id="UP000317881"/>
    </source>
</evidence>
<dbReference type="OrthoDB" id="3808065at2"/>
<keyword evidence="2" id="KW-1185">Reference proteome</keyword>
<accession>A0A4Y3VF77</accession>
<organism evidence="1 2">
    <name type="scientific">Streptomyces spinoverrucosus</name>
    <dbReference type="NCBI Taxonomy" id="284043"/>
    <lineage>
        <taxon>Bacteria</taxon>
        <taxon>Bacillati</taxon>
        <taxon>Actinomycetota</taxon>
        <taxon>Actinomycetes</taxon>
        <taxon>Kitasatosporales</taxon>
        <taxon>Streptomycetaceae</taxon>
        <taxon>Streptomyces</taxon>
    </lineage>
</organism>
<gene>
    <name evidence="1" type="ORF">SSP24_23930</name>
</gene>
<name>A0A4Y3VF77_9ACTN</name>
<dbReference type="RefSeq" id="WP_141309493.1">
    <property type="nucleotide sequence ID" value="NZ_BJND01000017.1"/>
</dbReference>
<evidence type="ECO:0000313" key="1">
    <source>
        <dbReference type="EMBL" id="GEC04738.1"/>
    </source>
</evidence>
<comment type="caution">
    <text evidence="1">The sequence shown here is derived from an EMBL/GenBank/DDBJ whole genome shotgun (WGS) entry which is preliminary data.</text>
</comment>
<reference evidence="1 2" key="1">
    <citation type="submission" date="2019-06" db="EMBL/GenBank/DDBJ databases">
        <title>Whole genome shotgun sequence of Streptomyces spinoverrucosus NBRC 14228.</title>
        <authorList>
            <person name="Hosoyama A."/>
            <person name="Uohara A."/>
            <person name="Ohji S."/>
            <person name="Ichikawa N."/>
        </authorList>
    </citation>
    <scope>NUCLEOTIDE SEQUENCE [LARGE SCALE GENOMIC DNA]</scope>
    <source>
        <strain evidence="1 2">NBRC 14228</strain>
    </source>
</reference>
<dbReference type="AlphaFoldDB" id="A0A4Y3VF77"/>
<sequence>MLHIHFSAEDLSRVRLAAEPDPAWELLLSLHALSGSPDHIVFGRWRAEALAALDLSTRPLLQLAPPHGYSPDFLTPSTAAGATDVESVVEAVMSTGRTRLRRELKLLAAQGATSPWMRGLAEGDAETMRQLGAALNRYHQRVLSRTWHRIRAVIDAEQALRVRDLIGGGAERLLSNIHPMVRWEPPVLKVEYPVRQDVHLNGRGLLLIPSYFCWRMPIRLRDGGLHPVLVYPANRGL</sequence>
<proteinExistence type="predicted"/>
<evidence type="ECO:0008006" key="3">
    <source>
        <dbReference type="Google" id="ProtNLM"/>
    </source>
</evidence>